<evidence type="ECO:0000259" key="12">
    <source>
        <dbReference type="PROSITE" id="PS51194"/>
    </source>
</evidence>
<keyword evidence="3 9" id="KW-0547">Nucleotide-binding</keyword>
<evidence type="ECO:0000259" key="11">
    <source>
        <dbReference type="PROSITE" id="PS51192"/>
    </source>
</evidence>
<feature type="region of interest" description="Disordered" evidence="10">
    <location>
        <begin position="456"/>
        <end position="504"/>
    </location>
</feature>
<feature type="non-terminal residue" evidence="14">
    <location>
        <position position="1"/>
    </location>
</feature>
<dbReference type="GO" id="GO:0005634">
    <property type="term" value="C:nucleus"/>
    <property type="evidence" value="ECO:0007669"/>
    <property type="project" value="UniProtKB-SubCell"/>
</dbReference>
<feature type="compositionally biased region" description="Polar residues" evidence="10">
    <location>
        <begin position="466"/>
        <end position="485"/>
    </location>
</feature>
<evidence type="ECO:0000256" key="2">
    <source>
        <dbReference type="ARBA" id="ARBA00012552"/>
    </source>
</evidence>
<keyword evidence="5 9" id="KW-0347">Helicase</keyword>
<sequence>LTEDEIKEFALTNQITIKSMGNVRPINRFDQLGLTSTIMEILNELNFINPTPIQKIATPAIMSGQDIIGVAKTGSGKTLAFILPAMRHIVANLPQKNIKKTNQTPIALILTPTRELALQIFKDCKLFLKNLNLRGVCCYGGSNISSQIAELKRGAELIVSTPGRLIDLLTSNGGRVTNLSEVSFLVLDEADRMFDMGFEPQIMKIIKSTREDKQTCLFSATFAKKIEILARKILHHPVEIVVGGGRSIVSDTITQRVLLVKQEEKFWKLLKILGDFMNSELNNTKKILIFCSTQERCDQLLKQVLEKGYSCLSIHGGKEQVDRDGAIQDFKNGNVSILIATSVAARGLDVKDLSIVINYDAPNHLEDYVHRVGRTGRAGQLGIAYTFVTPEEDRSANDISKALIMSKNVVPKEIDDLAKAFKEKAKEGKVKYSFGFGGKGLEKLDEIRQNTKKLERKLHGEEDLPDNSQQEKSTAVSTPKVTNEGSHVDNNDNGEHDSSLPSDLDFEVIDGPIPNKLDSSQFHCKIPINDLPQKVRVLLSQEYPSIIEATSVSITTKGTFVAPDTSPPDGEEKLHIIVESDNKMDVIHAVSLIKESIISGIKENEEEEVRRSKQHAPGRYTV</sequence>
<keyword evidence="6 9" id="KW-0067">ATP-binding</keyword>
<dbReference type="AlphaFoldDB" id="A0A1E4TSA8"/>
<dbReference type="InterPro" id="IPR014014">
    <property type="entry name" value="RNA_helicase_DEAD_Q_motif"/>
</dbReference>
<accession>A0A1E4TSA8</accession>
<reference evidence="15" key="1">
    <citation type="submission" date="2016-05" db="EMBL/GenBank/DDBJ databases">
        <title>Comparative genomics of biotechnologically important yeasts.</title>
        <authorList>
            <consortium name="DOE Joint Genome Institute"/>
            <person name="Riley R."/>
            <person name="Haridas S."/>
            <person name="Wolfe K.H."/>
            <person name="Lopes M.R."/>
            <person name="Hittinger C.T."/>
            <person name="Goker M."/>
            <person name="Salamov A."/>
            <person name="Wisecaver J."/>
            <person name="Long T.M."/>
            <person name="Aerts A.L."/>
            <person name="Barry K."/>
            <person name="Choi C."/>
            <person name="Clum A."/>
            <person name="Coughlan A.Y."/>
            <person name="Deshpande S."/>
            <person name="Douglass A.P."/>
            <person name="Hanson S.J."/>
            <person name="Klenk H.-P."/>
            <person name="Labutti K."/>
            <person name="Lapidus A."/>
            <person name="Lindquist E."/>
            <person name="Lipzen A."/>
            <person name="Meier-Kolthoff J.P."/>
            <person name="Ohm R.A."/>
            <person name="Otillar R.P."/>
            <person name="Pangilinan J."/>
            <person name="Peng Y."/>
            <person name="Rokas A."/>
            <person name="Rosa C.A."/>
            <person name="Scheuner C."/>
            <person name="Sibirny A.A."/>
            <person name="Slot J.C."/>
            <person name="Stielow J.B."/>
            <person name="Sun H."/>
            <person name="Kurtzman C.P."/>
            <person name="Blackwell M."/>
            <person name="Grigoriev I.V."/>
            <person name="Jeffries T.W."/>
        </authorList>
    </citation>
    <scope>NUCLEOTIDE SEQUENCE [LARGE SCALE GENOMIC DNA]</scope>
    <source>
        <strain evidence="15">NRRL Y-2460</strain>
    </source>
</reference>
<keyword evidence="4 9" id="KW-0378">Hydrolase</keyword>
<dbReference type="PANTHER" id="PTHR47958">
    <property type="entry name" value="ATP-DEPENDENT RNA HELICASE DBP3"/>
    <property type="match status" value="1"/>
</dbReference>
<dbReference type="FunFam" id="3.40.50.300:FF:000079">
    <property type="entry name" value="probable ATP-dependent RNA helicase DDX17"/>
    <property type="match status" value="1"/>
</dbReference>
<evidence type="ECO:0000256" key="5">
    <source>
        <dbReference type="ARBA" id="ARBA00022806"/>
    </source>
</evidence>
<dbReference type="GO" id="GO:0003676">
    <property type="term" value="F:nucleic acid binding"/>
    <property type="evidence" value="ECO:0007669"/>
    <property type="project" value="InterPro"/>
</dbReference>
<evidence type="ECO:0000256" key="3">
    <source>
        <dbReference type="ARBA" id="ARBA00022741"/>
    </source>
</evidence>
<organism evidence="14 15">
    <name type="scientific">Pachysolen tannophilus NRRL Y-2460</name>
    <dbReference type="NCBI Taxonomy" id="669874"/>
    <lineage>
        <taxon>Eukaryota</taxon>
        <taxon>Fungi</taxon>
        <taxon>Dikarya</taxon>
        <taxon>Ascomycota</taxon>
        <taxon>Saccharomycotina</taxon>
        <taxon>Pichiomycetes</taxon>
        <taxon>Pachysolenaceae</taxon>
        <taxon>Pachysolen</taxon>
    </lineage>
</organism>
<evidence type="ECO:0000256" key="10">
    <source>
        <dbReference type="SAM" id="MobiDB-lite"/>
    </source>
</evidence>
<dbReference type="EMBL" id="KV454015">
    <property type="protein sequence ID" value="ODV94643.1"/>
    <property type="molecule type" value="Genomic_DNA"/>
</dbReference>
<feature type="non-terminal residue" evidence="14">
    <location>
        <position position="622"/>
    </location>
</feature>
<comment type="similarity">
    <text evidence="9">Belongs to the DEAD box helicase family.</text>
</comment>
<feature type="short sequence motif" description="Q motif" evidence="8">
    <location>
        <begin position="27"/>
        <end position="55"/>
    </location>
</feature>
<keyword evidence="15" id="KW-1185">Reference proteome</keyword>
<keyword evidence="7" id="KW-0539">Nucleus</keyword>
<dbReference type="PROSITE" id="PS00039">
    <property type="entry name" value="DEAD_ATP_HELICASE"/>
    <property type="match status" value="1"/>
</dbReference>
<dbReference type="InterPro" id="IPR001650">
    <property type="entry name" value="Helicase_C-like"/>
</dbReference>
<dbReference type="GO" id="GO:0005524">
    <property type="term" value="F:ATP binding"/>
    <property type="evidence" value="ECO:0007669"/>
    <property type="project" value="UniProtKB-KW"/>
</dbReference>
<dbReference type="GO" id="GO:0016787">
    <property type="term" value="F:hydrolase activity"/>
    <property type="evidence" value="ECO:0007669"/>
    <property type="project" value="UniProtKB-KW"/>
</dbReference>
<dbReference type="PROSITE" id="PS51194">
    <property type="entry name" value="HELICASE_CTER"/>
    <property type="match status" value="1"/>
</dbReference>
<evidence type="ECO:0000256" key="7">
    <source>
        <dbReference type="ARBA" id="ARBA00023242"/>
    </source>
</evidence>
<dbReference type="InterPro" id="IPR011545">
    <property type="entry name" value="DEAD/DEAH_box_helicase_dom"/>
</dbReference>
<protein>
    <recommendedName>
        <fullName evidence="2">RNA helicase</fullName>
        <ecNumber evidence="2">3.6.4.13</ecNumber>
    </recommendedName>
</protein>
<dbReference type="CDD" id="cd18787">
    <property type="entry name" value="SF2_C_DEAD"/>
    <property type="match status" value="1"/>
</dbReference>
<evidence type="ECO:0000256" key="1">
    <source>
        <dbReference type="ARBA" id="ARBA00004123"/>
    </source>
</evidence>
<evidence type="ECO:0000256" key="4">
    <source>
        <dbReference type="ARBA" id="ARBA00022801"/>
    </source>
</evidence>
<proteinExistence type="inferred from homology"/>
<evidence type="ECO:0000313" key="15">
    <source>
        <dbReference type="Proteomes" id="UP000094236"/>
    </source>
</evidence>
<comment type="subcellular location">
    <subcellularLocation>
        <location evidence="1">Nucleus</location>
    </subcellularLocation>
</comment>
<evidence type="ECO:0000256" key="8">
    <source>
        <dbReference type="PROSITE-ProRule" id="PRU00552"/>
    </source>
</evidence>
<dbReference type="InterPro" id="IPR027417">
    <property type="entry name" value="P-loop_NTPase"/>
</dbReference>
<dbReference type="SMART" id="SM00490">
    <property type="entry name" value="HELICc"/>
    <property type="match status" value="1"/>
</dbReference>
<dbReference type="Pfam" id="PF00271">
    <property type="entry name" value="Helicase_C"/>
    <property type="match status" value="1"/>
</dbReference>
<gene>
    <name evidence="14" type="ORF">PACTADRAFT_29588</name>
</gene>
<dbReference type="Gene3D" id="3.40.50.300">
    <property type="entry name" value="P-loop containing nucleotide triphosphate hydrolases"/>
    <property type="match status" value="2"/>
</dbReference>
<evidence type="ECO:0000256" key="6">
    <source>
        <dbReference type="ARBA" id="ARBA00022840"/>
    </source>
</evidence>
<name>A0A1E4TSA8_PACTA</name>
<dbReference type="PROSITE" id="PS51195">
    <property type="entry name" value="Q_MOTIF"/>
    <property type="match status" value="1"/>
</dbReference>
<dbReference type="STRING" id="669874.A0A1E4TSA8"/>
<dbReference type="EC" id="3.6.4.13" evidence="2"/>
<dbReference type="GO" id="GO:0003724">
    <property type="term" value="F:RNA helicase activity"/>
    <property type="evidence" value="ECO:0007669"/>
    <property type="project" value="UniProtKB-EC"/>
</dbReference>
<dbReference type="InterPro" id="IPR014001">
    <property type="entry name" value="Helicase_ATP-bd"/>
</dbReference>
<feature type="domain" description="Helicase ATP-binding" evidence="11">
    <location>
        <begin position="58"/>
        <end position="240"/>
    </location>
</feature>
<evidence type="ECO:0000259" key="13">
    <source>
        <dbReference type="PROSITE" id="PS51195"/>
    </source>
</evidence>
<dbReference type="SMART" id="SM00487">
    <property type="entry name" value="DEXDc"/>
    <property type="match status" value="1"/>
</dbReference>
<evidence type="ECO:0000256" key="9">
    <source>
        <dbReference type="RuleBase" id="RU000492"/>
    </source>
</evidence>
<dbReference type="InterPro" id="IPR000629">
    <property type="entry name" value="RNA-helicase_DEAD-box_CS"/>
</dbReference>
<dbReference type="Pfam" id="PF00270">
    <property type="entry name" value="DEAD"/>
    <property type="match status" value="1"/>
</dbReference>
<evidence type="ECO:0000313" key="14">
    <source>
        <dbReference type="EMBL" id="ODV94643.1"/>
    </source>
</evidence>
<dbReference type="OrthoDB" id="196131at2759"/>
<feature type="compositionally biased region" description="Basic and acidic residues" evidence="10">
    <location>
        <begin position="486"/>
        <end position="498"/>
    </location>
</feature>
<feature type="domain" description="DEAD-box RNA helicase Q" evidence="13">
    <location>
        <begin position="27"/>
        <end position="55"/>
    </location>
</feature>
<feature type="domain" description="Helicase C-terminal" evidence="12">
    <location>
        <begin position="252"/>
        <end position="418"/>
    </location>
</feature>
<dbReference type="Proteomes" id="UP000094236">
    <property type="component" value="Unassembled WGS sequence"/>
</dbReference>
<dbReference type="SUPFAM" id="SSF52540">
    <property type="entry name" value="P-loop containing nucleoside triphosphate hydrolases"/>
    <property type="match status" value="1"/>
</dbReference>
<dbReference type="PROSITE" id="PS51192">
    <property type="entry name" value="HELICASE_ATP_BIND_1"/>
    <property type="match status" value="1"/>
</dbReference>